<name>A0A9I9E1X0_CUCME</name>
<evidence type="ECO:0000313" key="1">
    <source>
        <dbReference type="EnsemblPlants" id="MELO3C027639.2.1"/>
    </source>
</evidence>
<proteinExistence type="predicted"/>
<accession>A0A9I9E1X0</accession>
<dbReference type="AlphaFoldDB" id="A0A9I9E1X0"/>
<dbReference type="EnsemblPlants" id="MELO3C027639.2.1">
    <property type="protein sequence ID" value="MELO3C027639.2.1"/>
    <property type="gene ID" value="MELO3C027639.2"/>
</dbReference>
<reference evidence="1" key="1">
    <citation type="submission" date="2023-03" db="UniProtKB">
        <authorList>
            <consortium name="EnsemblPlants"/>
        </authorList>
    </citation>
    <scope>IDENTIFICATION</scope>
</reference>
<dbReference type="Gramene" id="MELO3C027639.2.1">
    <property type="protein sequence ID" value="MELO3C027639.2.1"/>
    <property type="gene ID" value="MELO3C027639.2"/>
</dbReference>
<protein>
    <submittedName>
        <fullName evidence="1">Uncharacterized protein</fullName>
    </submittedName>
</protein>
<sequence>MKAEAEIPRTALRSSKRRKALNEATLMESTSFRALIYLEYLNR</sequence>
<organism evidence="1">
    <name type="scientific">Cucumis melo</name>
    <name type="common">Muskmelon</name>
    <dbReference type="NCBI Taxonomy" id="3656"/>
    <lineage>
        <taxon>Eukaryota</taxon>
        <taxon>Viridiplantae</taxon>
        <taxon>Streptophyta</taxon>
        <taxon>Embryophyta</taxon>
        <taxon>Tracheophyta</taxon>
        <taxon>Spermatophyta</taxon>
        <taxon>Magnoliopsida</taxon>
        <taxon>eudicotyledons</taxon>
        <taxon>Gunneridae</taxon>
        <taxon>Pentapetalae</taxon>
        <taxon>rosids</taxon>
        <taxon>fabids</taxon>
        <taxon>Cucurbitales</taxon>
        <taxon>Cucurbitaceae</taxon>
        <taxon>Benincaseae</taxon>
        <taxon>Cucumis</taxon>
    </lineage>
</organism>